<reference evidence="1 2" key="1">
    <citation type="submission" date="2020-02" db="EMBL/GenBank/DDBJ databases">
        <title>Fructobacillus sp. isolated from paper mulberry of Taiwan.</title>
        <authorList>
            <person name="Lin S.-T."/>
        </authorList>
    </citation>
    <scope>NUCLEOTIDE SEQUENCE [LARGE SCALE GENOMIC DNA]</scope>
    <source>
        <strain evidence="1 2">S1-1</strain>
    </source>
</reference>
<sequence length="112" mass="11948">MKNFLLGVSLFGNAALAYALLKDDDRVADLKDKAQDVVESGKAKGQEALAYGKQKATDLTEASKQKAADLTEAGKGKFQEVKGQAAAKKEDASQSLDDQLAELKERAGVFDN</sequence>
<keyword evidence="2" id="KW-1185">Reference proteome</keyword>
<evidence type="ECO:0008006" key="3">
    <source>
        <dbReference type="Google" id="ProtNLM"/>
    </source>
</evidence>
<organism evidence="1 2">
    <name type="scientific">Fructobacillus parabroussonetiae</name>
    <dbReference type="NCBI Taxonomy" id="2713174"/>
    <lineage>
        <taxon>Bacteria</taxon>
        <taxon>Bacillati</taxon>
        <taxon>Bacillota</taxon>
        <taxon>Bacilli</taxon>
        <taxon>Lactobacillales</taxon>
        <taxon>Lactobacillaceae</taxon>
        <taxon>Fructobacillus</taxon>
    </lineage>
</organism>
<proteinExistence type="predicted"/>
<evidence type="ECO:0000313" key="2">
    <source>
        <dbReference type="Proteomes" id="UP001519503"/>
    </source>
</evidence>
<accession>A0ABS5QWS3</accession>
<protein>
    <recommendedName>
        <fullName evidence="3">Late embryogenesis abundant protein</fullName>
    </recommendedName>
</protein>
<dbReference type="EMBL" id="JAAMFL010000006">
    <property type="protein sequence ID" value="MBS9337571.1"/>
    <property type="molecule type" value="Genomic_DNA"/>
</dbReference>
<dbReference type="RefSeq" id="WP_213821601.1">
    <property type="nucleotide sequence ID" value="NZ_JAAMFL010000006.1"/>
</dbReference>
<evidence type="ECO:0000313" key="1">
    <source>
        <dbReference type="EMBL" id="MBS9337571.1"/>
    </source>
</evidence>
<name>A0ABS5QWS3_9LACO</name>
<gene>
    <name evidence="1" type="ORF">G6R30_03735</name>
</gene>
<comment type="caution">
    <text evidence="1">The sequence shown here is derived from an EMBL/GenBank/DDBJ whole genome shotgun (WGS) entry which is preliminary data.</text>
</comment>
<dbReference type="Proteomes" id="UP001519503">
    <property type="component" value="Unassembled WGS sequence"/>
</dbReference>